<dbReference type="Gene3D" id="3.30.710.10">
    <property type="entry name" value="Potassium Channel Kv1.1, Chain A"/>
    <property type="match status" value="1"/>
</dbReference>
<evidence type="ECO:0000256" key="1">
    <source>
        <dbReference type="ARBA" id="ARBA00022441"/>
    </source>
</evidence>
<dbReference type="InterPro" id="IPR006652">
    <property type="entry name" value="Kelch_1"/>
</dbReference>
<evidence type="ECO:0000256" key="2">
    <source>
        <dbReference type="ARBA" id="ARBA00022737"/>
    </source>
</evidence>
<dbReference type="PANTHER" id="PTHR45632:SF26">
    <property type="entry name" value="BTB DOMAIN-CONTAINING PROTEIN"/>
    <property type="match status" value="1"/>
</dbReference>
<dbReference type="Proteomes" id="UP000887540">
    <property type="component" value="Unplaced"/>
</dbReference>
<dbReference type="SMART" id="SM00612">
    <property type="entry name" value="Kelch"/>
    <property type="match status" value="6"/>
</dbReference>
<dbReference type="Pfam" id="PF24681">
    <property type="entry name" value="Kelch_KLHDC2_KLHL20_DRC7"/>
    <property type="match status" value="1"/>
</dbReference>
<dbReference type="Pfam" id="PF00651">
    <property type="entry name" value="BTB"/>
    <property type="match status" value="1"/>
</dbReference>
<keyword evidence="4" id="KW-1185">Reference proteome</keyword>
<dbReference type="PROSITE" id="PS50097">
    <property type="entry name" value="BTB"/>
    <property type="match status" value="1"/>
</dbReference>
<protein>
    <submittedName>
        <fullName evidence="5">BTB domain-containing protein</fullName>
    </submittedName>
</protein>
<dbReference type="Gene3D" id="2.120.10.80">
    <property type="entry name" value="Kelch-type beta propeller"/>
    <property type="match status" value="2"/>
</dbReference>
<proteinExistence type="predicted"/>
<evidence type="ECO:0000313" key="5">
    <source>
        <dbReference type="WBParaSite" id="ACRNAN_scaffold68.g9258.t1"/>
    </source>
</evidence>
<organism evidence="4 5">
    <name type="scientific">Acrobeloides nanus</name>
    <dbReference type="NCBI Taxonomy" id="290746"/>
    <lineage>
        <taxon>Eukaryota</taxon>
        <taxon>Metazoa</taxon>
        <taxon>Ecdysozoa</taxon>
        <taxon>Nematoda</taxon>
        <taxon>Chromadorea</taxon>
        <taxon>Rhabditida</taxon>
        <taxon>Tylenchina</taxon>
        <taxon>Cephalobomorpha</taxon>
        <taxon>Cephaloboidea</taxon>
        <taxon>Cephalobidae</taxon>
        <taxon>Acrobeloides</taxon>
    </lineage>
</organism>
<reference evidence="5" key="1">
    <citation type="submission" date="2022-11" db="UniProtKB">
        <authorList>
            <consortium name="WormBaseParasite"/>
        </authorList>
    </citation>
    <scope>IDENTIFICATION</scope>
</reference>
<dbReference type="SUPFAM" id="SSF117281">
    <property type="entry name" value="Kelch motif"/>
    <property type="match status" value="1"/>
</dbReference>
<dbReference type="InterPro" id="IPR015915">
    <property type="entry name" value="Kelch-typ_b-propeller"/>
</dbReference>
<sequence length="625" mass="71616">MEPNNIINTNDRNFTPRRMKFKSEELPCSSSSSIPSKMKRGKVNRYNRRSHPYDFKRIVNDVKSLRAGLSQEFGGTVYSQMAGSPIHVIGDGEQEKLQLSAAFPGHDMVLESVEGFKIGVNRAFLASKSSYFHIVFNGPFKPVPGIHRLKAIPYVHLHATLSFLEMITTNQHVTEFQTAPFDLNTALNILYTATYLQMDEMIEMLARIILRSVTILTLITVYRHASIAYPCLSAELWKFMTWKFDLLVESGQFLNLNEDELLELLDEPALNLDIREESNVLNEWLTVNDINRKATRLRKRWKAAKISEYGFLGRPRTPTSILIAHAGWLSTGPTNVVEVFDKHRHTWFELKEFSRQNHPRAYHSLVATPTHLYSIGGFNGFEYYDAVHKMDFETLDWTVARPMREKRCYLSSAILDEDHFLAIGGYDAEVRFRTSEIYSMEKNLWEPISDMNVVRSDAHAVVVNGQVYVVGGFDGLDCHQTMEAYIPERNEWIQIALPMHYMRSGMKAVQIGGVIMVAGGFDGRRRLRKCEFYDPRVGIWHKLASMQTTRSNFGIEVFNSEVVVAGGYEGRAIVDNVESYDWRINTWLPIPAMSFSRSALSLQTFEGLHLCQRFLSMEEVSELDL</sequence>
<evidence type="ECO:0000259" key="3">
    <source>
        <dbReference type="PROSITE" id="PS50097"/>
    </source>
</evidence>
<name>A0A914ECB5_9BILA</name>
<accession>A0A914ECB5</accession>
<dbReference type="AlphaFoldDB" id="A0A914ECB5"/>
<keyword evidence="2" id="KW-0677">Repeat</keyword>
<dbReference type="SUPFAM" id="SSF54695">
    <property type="entry name" value="POZ domain"/>
    <property type="match status" value="1"/>
</dbReference>
<keyword evidence="1" id="KW-0880">Kelch repeat</keyword>
<dbReference type="InterPro" id="IPR000210">
    <property type="entry name" value="BTB/POZ_dom"/>
</dbReference>
<dbReference type="PANTHER" id="PTHR45632">
    <property type="entry name" value="LD33804P"/>
    <property type="match status" value="1"/>
</dbReference>
<feature type="domain" description="BTB" evidence="3">
    <location>
        <begin position="106"/>
        <end position="164"/>
    </location>
</feature>
<dbReference type="WBParaSite" id="ACRNAN_scaffold68.g9258.t1">
    <property type="protein sequence ID" value="ACRNAN_scaffold68.g9258.t1"/>
    <property type="gene ID" value="ACRNAN_scaffold68.g9258"/>
</dbReference>
<dbReference type="InterPro" id="IPR011333">
    <property type="entry name" value="SKP1/BTB/POZ_sf"/>
</dbReference>
<dbReference type="Pfam" id="PF01344">
    <property type="entry name" value="Kelch_1"/>
    <property type="match status" value="2"/>
</dbReference>
<evidence type="ECO:0000313" key="4">
    <source>
        <dbReference type="Proteomes" id="UP000887540"/>
    </source>
</evidence>